<dbReference type="PROSITE" id="PS50106">
    <property type="entry name" value="PDZ"/>
    <property type="match status" value="1"/>
</dbReference>
<dbReference type="GO" id="GO:0030288">
    <property type="term" value="C:outer membrane-bounded periplasmic space"/>
    <property type="evidence" value="ECO:0007669"/>
    <property type="project" value="TreeGrafter"/>
</dbReference>
<dbReference type="CDD" id="cd06782">
    <property type="entry name" value="cpPDZ_CPP-like"/>
    <property type="match status" value="1"/>
</dbReference>
<dbReference type="Proteomes" id="UP000677918">
    <property type="component" value="Unassembled WGS sequence"/>
</dbReference>
<dbReference type="PANTHER" id="PTHR32060">
    <property type="entry name" value="TAIL-SPECIFIC PROTEASE"/>
    <property type="match status" value="1"/>
</dbReference>
<evidence type="ECO:0000256" key="1">
    <source>
        <dbReference type="ARBA" id="ARBA00009179"/>
    </source>
</evidence>
<dbReference type="SUPFAM" id="SSF52096">
    <property type="entry name" value="ClpP/crotonase"/>
    <property type="match status" value="1"/>
</dbReference>
<evidence type="ECO:0000256" key="2">
    <source>
        <dbReference type="ARBA" id="ARBA00022670"/>
    </source>
</evidence>
<feature type="compositionally biased region" description="Polar residues" evidence="6">
    <location>
        <begin position="38"/>
        <end position="48"/>
    </location>
</feature>
<dbReference type="Pfam" id="PF22694">
    <property type="entry name" value="CtpB_N-like"/>
    <property type="match status" value="1"/>
</dbReference>
<dbReference type="GO" id="GO:0007165">
    <property type="term" value="P:signal transduction"/>
    <property type="evidence" value="ECO:0007669"/>
    <property type="project" value="TreeGrafter"/>
</dbReference>
<dbReference type="InterPro" id="IPR001478">
    <property type="entry name" value="PDZ"/>
</dbReference>
<evidence type="ECO:0000313" key="9">
    <source>
        <dbReference type="Proteomes" id="UP000677918"/>
    </source>
</evidence>
<evidence type="ECO:0000313" key="8">
    <source>
        <dbReference type="EMBL" id="GIQ70010.1"/>
    </source>
</evidence>
<dbReference type="GO" id="GO:0006508">
    <property type="term" value="P:proteolysis"/>
    <property type="evidence" value="ECO:0007669"/>
    <property type="project" value="UniProtKB-KW"/>
</dbReference>
<comment type="similarity">
    <text evidence="1 5">Belongs to the peptidase S41A family.</text>
</comment>
<dbReference type="FunFam" id="2.30.42.10:FF:000063">
    <property type="entry name" value="Peptidase, S41 family"/>
    <property type="match status" value="1"/>
</dbReference>
<name>A0A8J4M3E0_9BACL</name>
<dbReference type="Gene3D" id="3.90.226.10">
    <property type="entry name" value="2-enoyl-CoA Hydratase, Chain A, domain 1"/>
    <property type="match status" value="1"/>
</dbReference>
<proteinExistence type="inferred from homology"/>
<dbReference type="InterPro" id="IPR002477">
    <property type="entry name" value="Peptidoglycan-bd-like"/>
</dbReference>
<reference evidence="8" key="1">
    <citation type="submission" date="2021-04" db="EMBL/GenBank/DDBJ databases">
        <title>Draft genome sequence of Xylanibacillus composti strain K13.</title>
        <authorList>
            <person name="Uke A."/>
            <person name="Chhe C."/>
            <person name="Baramee S."/>
            <person name="Kosugi A."/>
        </authorList>
    </citation>
    <scope>NUCLEOTIDE SEQUENCE</scope>
    <source>
        <strain evidence="8">K13</strain>
    </source>
</reference>
<organism evidence="8 9">
    <name type="scientific">Xylanibacillus composti</name>
    <dbReference type="NCBI Taxonomy" id="1572762"/>
    <lineage>
        <taxon>Bacteria</taxon>
        <taxon>Bacillati</taxon>
        <taxon>Bacillota</taxon>
        <taxon>Bacilli</taxon>
        <taxon>Bacillales</taxon>
        <taxon>Paenibacillaceae</taxon>
        <taxon>Xylanibacillus</taxon>
    </lineage>
</organism>
<dbReference type="InterPro" id="IPR004447">
    <property type="entry name" value="Peptidase_S41A"/>
</dbReference>
<dbReference type="Gene3D" id="2.30.42.10">
    <property type="match status" value="1"/>
</dbReference>
<dbReference type="SUPFAM" id="SSF50156">
    <property type="entry name" value="PDZ domain-like"/>
    <property type="match status" value="1"/>
</dbReference>
<evidence type="ECO:0000256" key="5">
    <source>
        <dbReference type="RuleBase" id="RU004404"/>
    </source>
</evidence>
<comment type="caution">
    <text evidence="8">The sequence shown here is derived from an EMBL/GenBank/DDBJ whole genome shotgun (WGS) entry which is preliminary data.</text>
</comment>
<evidence type="ECO:0000256" key="3">
    <source>
        <dbReference type="ARBA" id="ARBA00022801"/>
    </source>
</evidence>
<dbReference type="InterPro" id="IPR029045">
    <property type="entry name" value="ClpP/crotonase-like_dom_sf"/>
</dbReference>
<keyword evidence="3 5" id="KW-0378">Hydrolase</keyword>
<accession>A0A8J4M3E0</accession>
<evidence type="ECO:0000256" key="4">
    <source>
        <dbReference type="ARBA" id="ARBA00022825"/>
    </source>
</evidence>
<keyword evidence="4 5" id="KW-0720">Serine protease</keyword>
<dbReference type="InterPro" id="IPR036034">
    <property type="entry name" value="PDZ_sf"/>
</dbReference>
<dbReference type="InterPro" id="IPR005151">
    <property type="entry name" value="Tail-specific_protease"/>
</dbReference>
<feature type="region of interest" description="Disordered" evidence="6">
    <location>
        <begin position="38"/>
        <end position="75"/>
    </location>
</feature>
<dbReference type="Pfam" id="PF01471">
    <property type="entry name" value="PG_binding_1"/>
    <property type="match status" value="1"/>
</dbReference>
<keyword evidence="9" id="KW-1185">Reference proteome</keyword>
<dbReference type="SMART" id="SM00245">
    <property type="entry name" value="TSPc"/>
    <property type="match status" value="1"/>
</dbReference>
<dbReference type="Gene3D" id="3.30.750.44">
    <property type="match status" value="1"/>
</dbReference>
<dbReference type="Pfam" id="PF17820">
    <property type="entry name" value="PDZ_6"/>
    <property type="match status" value="1"/>
</dbReference>
<sequence>MTMKGRNLAAILILGALLGSLLTMFALEWMDRSIFANQPNGSQPSQEASVGKEGGRVPAQAPGGSEEAGPGELTAEQRQKLETVYRLIQTKFYEEVDGDKLVDGAISGMLSSLEDPYSVYMDAQEAEQFNDSMIESTFSGIGAEVTMQDDRVTVVAPIKGSPAEKAGIRAKDVILSVNGESLDGLTLNEAVMKIRGPKGTQAKLEVLRAGSSQPIEIIVVRADIDVETVFAELMEDGIGKIEVRQIATNTAQRFQEELAALEERGMKALIIDMRNNPGGILQVITQMAEPFVPKGKTIVQVQDREGKRSKQVSEGTGKPYPVTVLVNGGSASAAEIFAAALQQSAGVKVIGEKTFGKGLVQSTYDSGTGDGSTIKLTIAGWLTPNGTSINESGVQPDITVEMPDYYHAVPLPKDRALKLDDLGPEVANLQLILKGVGYSPAREDGYFSRETAEALKAFQTDFNLTATGKLDEETAIKLEQELIERMLEPESDVQLQAAIQYLLETLR</sequence>
<dbReference type="GO" id="GO:0008236">
    <property type="term" value="F:serine-type peptidase activity"/>
    <property type="evidence" value="ECO:0007669"/>
    <property type="project" value="UniProtKB-KW"/>
</dbReference>
<dbReference type="CDD" id="cd07560">
    <property type="entry name" value="Peptidase_S41_CPP"/>
    <property type="match status" value="1"/>
</dbReference>
<dbReference type="SUPFAM" id="SSF47090">
    <property type="entry name" value="PGBD-like"/>
    <property type="match status" value="1"/>
</dbReference>
<dbReference type="InterPro" id="IPR036365">
    <property type="entry name" value="PGBD-like_sf"/>
</dbReference>
<keyword evidence="2 5" id="KW-0645">Protease</keyword>
<evidence type="ECO:0000259" key="7">
    <source>
        <dbReference type="PROSITE" id="PS50106"/>
    </source>
</evidence>
<dbReference type="NCBIfam" id="TIGR00225">
    <property type="entry name" value="prc"/>
    <property type="match status" value="1"/>
</dbReference>
<dbReference type="GO" id="GO:0004175">
    <property type="term" value="F:endopeptidase activity"/>
    <property type="evidence" value="ECO:0007669"/>
    <property type="project" value="TreeGrafter"/>
</dbReference>
<dbReference type="Pfam" id="PF03572">
    <property type="entry name" value="Peptidase_S41"/>
    <property type="match status" value="1"/>
</dbReference>
<feature type="domain" description="PDZ" evidence="7">
    <location>
        <begin position="131"/>
        <end position="195"/>
    </location>
</feature>
<dbReference type="SMART" id="SM00228">
    <property type="entry name" value="PDZ"/>
    <property type="match status" value="1"/>
</dbReference>
<dbReference type="InterPro" id="IPR055210">
    <property type="entry name" value="CtpA/B_N"/>
</dbReference>
<dbReference type="EMBL" id="BOVK01000038">
    <property type="protein sequence ID" value="GIQ70010.1"/>
    <property type="molecule type" value="Genomic_DNA"/>
</dbReference>
<dbReference type="Gene3D" id="1.10.101.10">
    <property type="entry name" value="PGBD-like superfamily/PGBD"/>
    <property type="match status" value="1"/>
</dbReference>
<gene>
    <name evidence="8" type="ORF">XYCOK13_28340</name>
</gene>
<feature type="compositionally biased region" description="Low complexity" evidence="6">
    <location>
        <begin position="58"/>
        <end position="72"/>
    </location>
</feature>
<dbReference type="InterPro" id="IPR036366">
    <property type="entry name" value="PGBDSf"/>
</dbReference>
<dbReference type="AlphaFoldDB" id="A0A8J4M3E0"/>
<protein>
    <submittedName>
        <fullName evidence="8">Peptidase S41</fullName>
    </submittedName>
</protein>
<evidence type="ECO:0000256" key="6">
    <source>
        <dbReference type="SAM" id="MobiDB-lite"/>
    </source>
</evidence>
<dbReference type="PANTHER" id="PTHR32060:SF30">
    <property type="entry name" value="CARBOXY-TERMINAL PROCESSING PROTEASE CTPA"/>
    <property type="match status" value="1"/>
</dbReference>
<dbReference type="InterPro" id="IPR041489">
    <property type="entry name" value="PDZ_6"/>
</dbReference>